<dbReference type="Proteomes" id="UP000000768">
    <property type="component" value="Chromosome 3"/>
</dbReference>
<dbReference type="OMA" id="YAHHACI"/>
<organism evidence="6 7">
    <name type="scientific">Sorghum bicolor</name>
    <name type="common">Sorghum</name>
    <name type="synonym">Sorghum vulgare</name>
    <dbReference type="NCBI Taxonomy" id="4558"/>
    <lineage>
        <taxon>Eukaryota</taxon>
        <taxon>Viridiplantae</taxon>
        <taxon>Streptophyta</taxon>
        <taxon>Embryophyta</taxon>
        <taxon>Tracheophyta</taxon>
        <taxon>Spermatophyta</taxon>
        <taxon>Magnoliopsida</taxon>
        <taxon>Liliopsida</taxon>
        <taxon>Poales</taxon>
        <taxon>Poaceae</taxon>
        <taxon>PACMAD clade</taxon>
        <taxon>Panicoideae</taxon>
        <taxon>Andropogonodae</taxon>
        <taxon>Andropogoneae</taxon>
        <taxon>Sorghinae</taxon>
        <taxon>Sorghum</taxon>
    </lineage>
</organism>
<accession>A0A1W0VYY7</accession>
<dbReference type="GO" id="GO:0016020">
    <property type="term" value="C:membrane"/>
    <property type="evidence" value="ECO:0000318"/>
    <property type="project" value="GO_Central"/>
</dbReference>
<dbReference type="InterPro" id="IPR022143">
    <property type="entry name" value="DUF3675"/>
</dbReference>
<dbReference type="AlphaFoldDB" id="A0A1W0VYY7"/>
<dbReference type="InParanoid" id="A0A1W0VYY7"/>
<dbReference type="EMBL" id="CM000762">
    <property type="protein sequence ID" value="OQU87350.1"/>
    <property type="molecule type" value="Genomic_DNA"/>
</dbReference>
<keyword evidence="2" id="KW-0863">Zinc-finger</keyword>
<dbReference type="CDD" id="cd16495">
    <property type="entry name" value="RING_CH-C4HC3_MARCH"/>
    <property type="match status" value="1"/>
</dbReference>
<keyword evidence="4" id="KW-0812">Transmembrane</keyword>
<evidence type="ECO:0000256" key="3">
    <source>
        <dbReference type="ARBA" id="ARBA00022833"/>
    </source>
</evidence>
<keyword evidence="4" id="KW-0472">Membrane</keyword>
<evidence type="ECO:0000259" key="5">
    <source>
        <dbReference type="PROSITE" id="PS51292"/>
    </source>
</evidence>
<dbReference type="SMART" id="SM00744">
    <property type="entry name" value="RINGv"/>
    <property type="match status" value="1"/>
</dbReference>
<evidence type="ECO:0000313" key="6">
    <source>
        <dbReference type="EMBL" id="OQU87350.1"/>
    </source>
</evidence>
<keyword evidence="4" id="KW-1133">Transmembrane helix</keyword>
<keyword evidence="1" id="KW-0479">Metal-binding</keyword>
<keyword evidence="7" id="KW-1185">Reference proteome</keyword>
<evidence type="ECO:0000256" key="1">
    <source>
        <dbReference type="ARBA" id="ARBA00022723"/>
    </source>
</evidence>
<dbReference type="PANTHER" id="PTHR23012:SF163">
    <property type="entry name" value="PROTEIN BINDING PROTEIN"/>
    <property type="match status" value="1"/>
</dbReference>
<gene>
    <name evidence="6" type="ORF">SORBI_3003G261000</name>
</gene>
<dbReference type="InterPro" id="IPR033275">
    <property type="entry name" value="MARCH-like"/>
</dbReference>
<reference evidence="6 7" key="1">
    <citation type="journal article" date="2009" name="Nature">
        <title>The Sorghum bicolor genome and the diversification of grasses.</title>
        <authorList>
            <person name="Paterson A.H."/>
            <person name="Bowers J.E."/>
            <person name="Bruggmann R."/>
            <person name="Dubchak I."/>
            <person name="Grimwood J."/>
            <person name="Gundlach H."/>
            <person name="Haberer G."/>
            <person name="Hellsten U."/>
            <person name="Mitros T."/>
            <person name="Poliakov A."/>
            <person name="Schmutz J."/>
            <person name="Spannagl M."/>
            <person name="Tang H."/>
            <person name="Wang X."/>
            <person name="Wicker T."/>
            <person name="Bharti A.K."/>
            <person name="Chapman J."/>
            <person name="Feltus F.A."/>
            <person name="Gowik U."/>
            <person name="Grigoriev I.V."/>
            <person name="Lyons E."/>
            <person name="Maher C.A."/>
            <person name="Martis M."/>
            <person name="Narechania A."/>
            <person name="Otillar R.P."/>
            <person name="Penning B.W."/>
            <person name="Salamov A.A."/>
            <person name="Wang Y."/>
            <person name="Zhang L."/>
            <person name="Carpita N.C."/>
            <person name="Freeling M."/>
            <person name="Gingle A.R."/>
            <person name="Hash C.T."/>
            <person name="Keller B."/>
            <person name="Klein P."/>
            <person name="Kresovich S."/>
            <person name="McCann M.C."/>
            <person name="Ming R."/>
            <person name="Peterson D.G."/>
            <person name="Mehboob-ur-Rahman"/>
            <person name="Ware D."/>
            <person name="Westhoff P."/>
            <person name="Mayer K.F."/>
            <person name="Messing J."/>
            <person name="Rokhsar D.S."/>
        </authorList>
    </citation>
    <scope>NUCLEOTIDE SEQUENCE [LARGE SCALE GENOMIC DNA]</scope>
    <source>
        <strain evidence="7">cv. BTx623</strain>
    </source>
</reference>
<dbReference type="PANTHER" id="PTHR23012">
    <property type="entry name" value="RING/FYVE/PHD ZINC FINGER DOMAIN-CONTAINING"/>
    <property type="match status" value="1"/>
</dbReference>
<protein>
    <recommendedName>
        <fullName evidence="5">RING-CH-type domain-containing protein</fullName>
    </recommendedName>
</protein>
<dbReference type="Gene3D" id="3.30.40.10">
    <property type="entry name" value="Zinc/RING finger domain, C3HC4 (zinc finger)"/>
    <property type="match status" value="1"/>
</dbReference>
<proteinExistence type="predicted"/>
<dbReference type="GO" id="GO:0008270">
    <property type="term" value="F:zinc ion binding"/>
    <property type="evidence" value="ECO:0007669"/>
    <property type="project" value="UniProtKB-KW"/>
</dbReference>
<sequence length="312" mass="33981">MADHFALMTGRLLTESTLQSAVHEAFADAAVASTAAGSYDQTDPSVVLPEEDVQLGKGKAKSGVMVECRICQEEGDEAYMETPCSCKGSLKASLLSPASLFANLHRNTYAHHRCVQRWCNEKGDTICEICLQQLKPNYTAPLFRHGRNLINLRAAGEIRENLGASYGHTSDQADGTSSVDSQSPNLKGVIYCRVIAIALMVLLVLRDAILLILHNHEVCSVELITLLMFRTAGIVIPIYIILISITALLHSCNQRQIFRIQAVHEMPASELRGAGGLQHIINICGGSIIFESPMHRDNLDPKLSSCLGGSRD</sequence>
<feature type="domain" description="RING-CH-type" evidence="5">
    <location>
        <begin position="60"/>
        <end position="137"/>
    </location>
</feature>
<feature type="transmembrane region" description="Helical" evidence="4">
    <location>
        <begin position="190"/>
        <end position="214"/>
    </location>
</feature>
<dbReference type="Gramene" id="OQU87350">
    <property type="protein sequence ID" value="OQU87350"/>
    <property type="gene ID" value="SORBI_3003G261000"/>
</dbReference>
<dbReference type="GO" id="GO:0016567">
    <property type="term" value="P:protein ubiquitination"/>
    <property type="evidence" value="ECO:0000318"/>
    <property type="project" value="GO_Central"/>
</dbReference>
<evidence type="ECO:0000256" key="2">
    <source>
        <dbReference type="ARBA" id="ARBA00022771"/>
    </source>
</evidence>
<dbReference type="STRING" id="4558.A0A1W0VYY7"/>
<reference evidence="7" key="2">
    <citation type="journal article" date="2018" name="Plant J.">
        <title>The Sorghum bicolor reference genome: improved assembly, gene annotations, a transcriptome atlas, and signatures of genome organization.</title>
        <authorList>
            <person name="McCormick R.F."/>
            <person name="Truong S.K."/>
            <person name="Sreedasyam A."/>
            <person name="Jenkins J."/>
            <person name="Shu S."/>
            <person name="Sims D."/>
            <person name="Kennedy M."/>
            <person name="Amirebrahimi M."/>
            <person name="Weers B.D."/>
            <person name="McKinley B."/>
            <person name="Mattison A."/>
            <person name="Morishige D.T."/>
            <person name="Grimwood J."/>
            <person name="Schmutz J."/>
            <person name="Mullet J.E."/>
        </authorList>
    </citation>
    <scope>NUCLEOTIDE SEQUENCE [LARGE SCALE GENOMIC DNA]</scope>
    <source>
        <strain evidence="7">cv. BTx623</strain>
    </source>
</reference>
<dbReference type="InterPro" id="IPR013083">
    <property type="entry name" value="Znf_RING/FYVE/PHD"/>
</dbReference>
<dbReference type="Pfam" id="PF12906">
    <property type="entry name" value="RINGv"/>
    <property type="match status" value="1"/>
</dbReference>
<evidence type="ECO:0000313" key="7">
    <source>
        <dbReference type="Proteomes" id="UP000000768"/>
    </source>
</evidence>
<dbReference type="GO" id="GO:0004842">
    <property type="term" value="F:ubiquitin-protein transferase activity"/>
    <property type="evidence" value="ECO:0000318"/>
    <property type="project" value="GO_Central"/>
</dbReference>
<evidence type="ECO:0000256" key="4">
    <source>
        <dbReference type="SAM" id="Phobius"/>
    </source>
</evidence>
<name>A0A1W0VYY7_SORBI</name>
<dbReference type="InterPro" id="IPR011016">
    <property type="entry name" value="Znf_RING-CH"/>
</dbReference>
<dbReference type="PROSITE" id="PS51292">
    <property type="entry name" value="ZF_RING_CH"/>
    <property type="match status" value="1"/>
</dbReference>
<feature type="transmembrane region" description="Helical" evidence="4">
    <location>
        <begin position="226"/>
        <end position="249"/>
    </location>
</feature>
<keyword evidence="3" id="KW-0862">Zinc</keyword>
<dbReference type="Pfam" id="PF12428">
    <property type="entry name" value="DUF3675"/>
    <property type="match status" value="1"/>
</dbReference>